<proteinExistence type="predicted"/>
<keyword evidence="10" id="KW-1185">Reference proteome</keyword>
<dbReference type="InterPro" id="IPR050482">
    <property type="entry name" value="Sensor_HK_TwoCompSys"/>
</dbReference>
<evidence type="ECO:0000256" key="5">
    <source>
        <dbReference type="SAM" id="Phobius"/>
    </source>
</evidence>
<dbReference type="GO" id="GO:0046983">
    <property type="term" value="F:protein dimerization activity"/>
    <property type="evidence" value="ECO:0007669"/>
    <property type="project" value="InterPro"/>
</dbReference>
<feature type="domain" description="PAC" evidence="8">
    <location>
        <begin position="195"/>
        <end position="246"/>
    </location>
</feature>
<feature type="coiled-coil region" evidence="4">
    <location>
        <begin position="237"/>
        <end position="278"/>
    </location>
</feature>
<dbReference type="AlphaFoldDB" id="A0A934SXM8"/>
<dbReference type="PANTHER" id="PTHR24421">
    <property type="entry name" value="NITRATE/NITRITE SENSOR PROTEIN NARX-RELATED"/>
    <property type="match status" value="1"/>
</dbReference>
<dbReference type="InterPro" id="IPR005467">
    <property type="entry name" value="His_kinase_dom"/>
</dbReference>
<gene>
    <name evidence="9" type="ORF">JJB74_09115</name>
</gene>
<evidence type="ECO:0000256" key="4">
    <source>
        <dbReference type="SAM" id="Coils"/>
    </source>
</evidence>
<evidence type="ECO:0000259" key="6">
    <source>
        <dbReference type="PROSITE" id="PS50109"/>
    </source>
</evidence>
<protein>
    <submittedName>
        <fullName evidence="9">PAS domain-containing protein</fullName>
    </submittedName>
</protein>
<keyword evidence="5" id="KW-0472">Membrane</keyword>
<accession>A0A934SXM8</accession>
<dbReference type="SMART" id="SM00091">
    <property type="entry name" value="PAS"/>
    <property type="match status" value="1"/>
</dbReference>
<dbReference type="Gene3D" id="1.20.5.1930">
    <property type="match status" value="1"/>
</dbReference>
<dbReference type="CDD" id="cd00130">
    <property type="entry name" value="PAS"/>
    <property type="match status" value="1"/>
</dbReference>
<dbReference type="InterPro" id="IPR013656">
    <property type="entry name" value="PAS_4"/>
</dbReference>
<dbReference type="PROSITE" id="PS50113">
    <property type="entry name" value="PAC"/>
    <property type="match status" value="1"/>
</dbReference>
<dbReference type="InterPro" id="IPR000014">
    <property type="entry name" value="PAS"/>
</dbReference>
<evidence type="ECO:0000256" key="3">
    <source>
        <dbReference type="ARBA" id="ARBA00023012"/>
    </source>
</evidence>
<keyword evidence="1" id="KW-0808">Transferase</keyword>
<dbReference type="Pfam" id="PF07730">
    <property type="entry name" value="HisKA_3"/>
    <property type="match status" value="1"/>
</dbReference>
<dbReference type="InterPro" id="IPR000700">
    <property type="entry name" value="PAS-assoc_C"/>
</dbReference>
<keyword evidence="3" id="KW-0902">Two-component regulatory system</keyword>
<keyword evidence="5" id="KW-1133">Transmembrane helix</keyword>
<dbReference type="Pfam" id="PF02518">
    <property type="entry name" value="HATPase_c"/>
    <property type="match status" value="1"/>
</dbReference>
<evidence type="ECO:0000313" key="10">
    <source>
        <dbReference type="Proteomes" id="UP000622890"/>
    </source>
</evidence>
<dbReference type="EMBL" id="JAEPBG010000003">
    <property type="protein sequence ID" value="MBK4734762.1"/>
    <property type="molecule type" value="Genomic_DNA"/>
</dbReference>
<dbReference type="InterPro" id="IPR036890">
    <property type="entry name" value="HATPase_C_sf"/>
</dbReference>
<dbReference type="Pfam" id="PF08448">
    <property type="entry name" value="PAS_4"/>
    <property type="match status" value="1"/>
</dbReference>
<dbReference type="SUPFAM" id="SSF55785">
    <property type="entry name" value="PYP-like sensor domain (PAS domain)"/>
    <property type="match status" value="1"/>
</dbReference>
<evidence type="ECO:0000259" key="7">
    <source>
        <dbReference type="PROSITE" id="PS50112"/>
    </source>
</evidence>
<dbReference type="RefSeq" id="WP_200591540.1">
    <property type="nucleotide sequence ID" value="NZ_JAEPBG010000003.1"/>
</dbReference>
<organism evidence="9 10">
    <name type="scientific">Noviherbaspirillum pedocola</name>
    <dbReference type="NCBI Taxonomy" id="2801341"/>
    <lineage>
        <taxon>Bacteria</taxon>
        <taxon>Pseudomonadati</taxon>
        <taxon>Pseudomonadota</taxon>
        <taxon>Betaproteobacteria</taxon>
        <taxon>Burkholderiales</taxon>
        <taxon>Oxalobacteraceae</taxon>
        <taxon>Noviherbaspirillum</taxon>
    </lineage>
</organism>
<sequence>MIQSLETPTAIVLGATLILLAASIAVMATRPWPAWKALLNHPTPAGGLLRRSMPRLLVLMLILNLLIWMGERQGLYRASAAVALLSFGDCALAFLAFWRTAGVMDAEYRQRMRNASDLAEATSLLMAIGENASDPIFVTDTEGRLVFANPAMLRLMGLTREAALQHRASELFADAHGVDMIERDAALVMRDRASVSAEHTLRLPEGERTYLTSKSPWLDSEGRLRGVIGIGTDISERKAAENSLRAREANLEETIARRTEALRNMADHLETVREEEKRAIARELHDDMGAALTSLSMHLEGTYELFPDEPKWAERRAKIQSLLQSVVKTTRRIQTELRPTMLDLFGIKAAIHELADDFTASSGIACETSLPDEDITIGHKREIALYRMLQEMLNNVVKHAHATRVNIVLDVDEDRIALAVRDNGVGITPQQRDNASTYGLRGLHERAAFMGGTVRIAAGQNGGTTVAIELPLADNASRPIEAE</sequence>
<evidence type="ECO:0000313" key="9">
    <source>
        <dbReference type="EMBL" id="MBK4734762.1"/>
    </source>
</evidence>
<dbReference type="Gene3D" id="3.30.450.20">
    <property type="entry name" value="PAS domain"/>
    <property type="match status" value="1"/>
</dbReference>
<dbReference type="InterPro" id="IPR003594">
    <property type="entry name" value="HATPase_dom"/>
</dbReference>
<dbReference type="SMART" id="SM00387">
    <property type="entry name" value="HATPase_c"/>
    <property type="match status" value="1"/>
</dbReference>
<dbReference type="CDD" id="cd16917">
    <property type="entry name" value="HATPase_UhpB-NarQ-NarX-like"/>
    <property type="match status" value="1"/>
</dbReference>
<comment type="caution">
    <text evidence="9">The sequence shown here is derived from an EMBL/GenBank/DDBJ whole genome shotgun (WGS) entry which is preliminary data.</text>
</comment>
<feature type="domain" description="Histidine kinase" evidence="6">
    <location>
        <begin position="279"/>
        <end position="474"/>
    </location>
</feature>
<keyword evidence="4" id="KW-0175">Coiled coil</keyword>
<feature type="transmembrane region" description="Helical" evidence="5">
    <location>
        <begin position="52"/>
        <end position="69"/>
    </location>
</feature>
<dbReference type="Gene3D" id="3.30.565.10">
    <property type="entry name" value="Histidine kinase-like ATPase, C-terminal domain"/>
    <property type="match status" value="1"/>
</dbReference>
<keyword evidence="2" id="KW-0418">Kinase</keyword>
<dbReference type="Proteomes" id="UP000622890">
    <property type="component" value="Unassembled WGS sequence"/>
</dbReference>
<dbReference type="GO" id="GO:0016020">
    <property type="term" value="C:membrane"/>
    <property type="evidence" value="ECO:0007669"/>
    <property type="project" value="InterPro"/>
</dbReference>
<name>A0A934SXM8_9BURK</name>
<dbReference type="GO" id="GO:0000155">
    <property type="term" value="F:phosphorelay sensor kinase activity"/>
    <property type="evidence" value="ECO:0007669"/>
    <property type="project" value="InterPro"/>
</dbReference>
<dbReference type="InterPro" id="IPR035965">
    <property type="entry name" value="PAS-like_dom_sf"/>
</dbReference>
<reference evidence="9" key="1">
    <citation type="submission" date="2021-01" db="EMBL/GenBank/DDBJ databases">
        <title>Genome sequence of strain Noviherbaspirillum sp. DKR-6.</title>
        <authorList>
            <person name="Chaudhary D.K."/>
        </authorList>
    </citation>
    <scope>NUCLEOTIDE SEQUENCE</scope>
    <source>
        <strain evidence="9">DKR-6</strain>
    </source>
</reference>
<feature type="transmembrane region" description="Helical" evidence="5">
    <location>
        <begin position="81"/>
        <end position="101"/>
    </location>
</feature>
<evidence type="ECO:0000256" key="2">
    <source>
        <dbReference type="ARBA" id="ARBA00022777"/>
    </source>
</evidence>
<evidence type="ECO:0000256" key="1">
    <source>
        <dbReference type="ARBA" id="ARBA00022679"/>
    </source>
</evidence>
<dbReference type="PROSITE" id="PS50112">
    <property type="entry name" value="PAS"/>
    <property type="match status" value="1"/>
</dbReference>
<dbReference type="PROSITE" id="PS50109">
    <property type="entry name" value="HIS_KIN"/>
    <property type="match status" value="1"/>
</dbReference>
<dbReference type="PANTHER" id="PTHR24421:SF59">
    <property type="entry name" value="OXYGEN SENSOR HISTIDINE KINASE NREB"/>
    <property type="match status" value="1"/>
</dbReference>
<keyword evidence="5" id="KW-0812">Transmembrane</keyword>
<dbReference type="NCBIfam" id="TIGR00229">
    <property type="entry name" value="sensory_box"/>
    <property type="match status" value="1"/>
</dbReference>
<evidence type="ECO:0000259" key="8">
    <source>
        <dbReference type="PROSITE" id="PS50113"/>
    </source>
</evidence>
<dbReference type="InterPro" id="IPR011712">
    <property type="entry name" value="Sig_transdc_His_kin_sub3_dim/P"/>
</dbReference>
<feature type="domain" description="PAS" evidence="7">
    <location>
        <begin position="121"/>
        <end position="164"/>
    </location>
</feature>
<dbReference type="SUPFAM" id="SSF55874">
    <property type="entry name" value="ATPase domain of HSP90 chaperone/DNA topoisomerase II/histidine kinase"/>
    <property type="match status" value="1"/>
</dbReference>